<feature type="domain" description="Neurotransmitter-gated ion-channel ligand-binding" evidence="8">
    <location>
        <begin position="31"/>
        <end position="178"/>
    </location>
</feature>
<reference evidence="9 10" key="1">
    <citation type="submission" date="2024-03" db="EMBL/GenBank/DDBJ databases">
        <title>Complete genome sequence of the green alga Chloropicon roscoffensis RCC1871.</title>
        <authorList>
            <person name="Lemieux C."/>
            <person name="Pombert J.-F."/>
            <person name="Otis C."/>
            <person name="Turmel M."/>
        </authorList>
    </citation>
    <scope>NUCLEOTIDE SEQUENCE [LARGE SCALE GENOMIC DNA]</scope>
    <source>
        <strain evidence="9 10">RCC1871</strain>
    </source>
</reference>
<feature type="chain" id="PRO_5043937732" evidence="7">
    <location>
        <begin position="21"/>
        <end position="508"/>
    </location>
</feature>
<evidence type="ECO:0000256" key="4">
    <source>
        <dbReference type="ARBA" id="ARBA00023136"/>
    </source>
</evidence>
<proteinExistence type="predicted"/>
<dbReference type="InterPro" id="IPR006201">
    <property type="entry name" value="Neur_channel"/>
</dbReference>
<evidence type="ECO:0000256" key="6">
    <source>
        <dbReference type="SAM" id="Phobius"/>
    </source>
</evidence>
<accession>A0AAX4PI28</accession>
<feature type="transmembrane region" description="Helical" evidence="6">
    <location>
        <begin position="317"/>
        <end position="336"/>
    </location>
</feature>
<dbReference type="SUPFAM" id="SSF63712">
    <property type="entry name" value="Nicotinic receptor ligand binding domain-like"/>
    <property type="match status" value="2"/>
</dbReference>
<keyword evidence="7" id="KW-0732">Signal</keyword>
<feature type="transmembrane region" description="Helical" evidence="6">
    <location>
        <begin position="484"/>
        <end position="505"/>
    </location>
</feature>
<dbReference type="GO" id="GO:0005230">
    <property type="term" value="F:extracellular ligand-gated monoatomic ion channel activity"/>
    <property type="evidence" value="ECO:0007669"/>
    <property type="project" value="InterPro"/>
</dbReference>
<evidence type="ECO:0000259" key="8">
    <source>
        <dbReference type="Pfam" id="PF02931"/>
    </source>
</evidence>
<organism evidence="9 10">
    <name type="scientific">Chloropicon roscoffensis</name>
    <dbReference type="NCBI Taxonomy" id="1461544"/>
    <lineage>
        <taxon>Eukaryota</taxon>
        <taxon>Viridiplantae</taxon>
        <taxon>Chlorophyta</taxon>
        <taxon>Chloropicophyceae</taxon>
        <taxon>Chloropicales</taxon>
        <taxon>Chloropicaceae</taxon>
        <taxon>Chloropicon</taxon>
    </lineage>
</organism>
<keyword evidence="10" id="KW-1185">Reference proteome</keyword>
<name>A0AAX4PI28_9CHLO</name>
<feature type="transmembrane region" description="Helical" evidence="6">
    <location>
        <begin position="348"/>
        <end position="369"/>
    </location>
</feature>
<evidence type="ECO:0000256" key="1">
    <source>
        <dbReference type="ARBA" id="ARBA00004141"/>
    </source>
</evidence>
<dbReference type="Gene3D" id="2.70.170.10">
    <property type="entry name" value="Neurotransmitter-gated ion-channel ligand-binding domain"/>
    <property type="match status" value="1"/>
</dbReference>
<comment type="subcellular location">
    <subcellularLocation>
        <location evidence="1">Membrane</location>
        <topology evidence="1">Multi-pass membrane protein</topology>
    </subcellularLocation>
</comment>
<evidence type="ECO:0000313" key="10">
    <source>
        <dbReference type="Proteomes" id="UP001472866"/>
    </source>
</evidence>
<evidence type="ECO:0000256" key="3">
    <source>
        <dbReference type="ARBA" id="ARBA00022989"/>
    </source>
</evidence>
<feature type="signal peptide" evidence="7">
    <location>
        <begin position="1"/>
        <end position="20"/>
    </location>
</feature>
<dbReference type="AlphaFoldDB" id="A0AAX4PI28"/>
<protein>
    <submittedName>
        <fullName evidence="9">Ligand-gated ion-channel protein</fullName>
    </submittedName>
</protein>
<dbReference type="InterPro" id="IPR036719">
    <property type="entry name" value="Neuro-gated_channel_TM_sf"/>
</dbReference>
<dbReference type="Proteomes" id="UP001472866">
    <property type="component" value="Chromosome 13"/>
</dbReference>
<evidence type="ECO:0000256" key="7">
    <source>
        <dbReference type="SAM" id="SignalP"/>
    </source>
</evidence>
<dbReference type="SUPFAM" id="SSF90112">
    <property type="entry name" value="Neurotransmitter-gated ion-channel transmembrane pore"/>
    <property type="match status" value="1"/>
</dbReference>
<dbReference type="Pfam" id="PF02931">
    <property type="entry name" value="Neur_chan_LBD"/>
    <property type="match status" value="1"/>
</dbReference>
<dbReference type="InterPro" id="IPR038050">
    <property type="entry name" value="Neuro_actylchol_rec"/>
</dbReference>
<dbReference type="InterPro" id="IPR036734">
    <property type="entry name" value="Neur_chan_lig-bd_sf"/>
</dbReference>
<keyword evidence="4 6" id="KW-0472">Membrane</keyword>
<dbReference type="GO" id="GO:0004888">
    <property type="term" value="F:transmembrane signaling receptor activity"/>
    <property type="evidence" value="ECO:0007669"/>
    <property type="project" value="InterPro"/>
</dbReference>
<evidence type="ECO:0000256" key="2">
    <source>
        <dbReference type="ARBA" id="ARBA00022692"/>
    </source>
</evidence>
<evidence type="ECO:0000313" key="9">
    <source>
        <dbReference type="EMBL" id="WZN65862.1"/>
    </source>
</evidence>
<keyword evidence="2 6" id="KW-0812">Transmembrane</keyword>
<feature type="transmembrane region" description="Helical" evidence="6">
    <location>
        <begin position="284"/>
        <end position="305"/>
    </location>
</feature>
<dbReference type="EMBL" id="CP151513">
    <property type="protein sequence ID" value="WZN65862.1"/>
    <property type="molecule type" value="Genomic_DNA"/>
</dbReference>
<dbReference type="InterPro" id="IPR006202">
    <property type="entry name" value="Neur_chan_lig-bd"/>
</dbReference>
<keyword evidence="3 6" id="KW-1133">Transmembrane helix</keyword>
<dbReference type="PANTHER" id="PTHR18945">
    <property type="entry name" value="NEUROTRANSMITTER GATED ION CHANNEL"/>
    <property type="match status" value="1"/>
</dbReference>
<dbReference type="GO" id="GO:0016020">
    <property type="term" value="C:membrane"/>
    <property type="evidence" value="ECO:0007669"/>
    <property type="project" value="UniProtKB-SubCell"/>
</dbReference>
<gene>
    <name evidence="9" type="ORF">HKI87_13g74240</name>
</gene>
<sequence>MLTCLGVALVAATLVSSAIADPLMGQGVAPKGEVEVHVSVFLEKLLDVDETNQRFTALFQLYFSWYDDRAFKKSQKSTADFRNGVTSTCSKMCRSDVPARSDYTRTIHELSCCDDVWLPSIKAKNIVGSFNERHQDYTIYLDLNGNVGWTVQLQGTFFTPFYFAKFPFDSQELDLHFTQSSGQLTTVKKFVPSAIAHRWFQRAEGDSCPGWDVKEVKMEQFNVTLTDAVREYTTKYGRMSAETDVMPMARPDNASSEDKMDILASQRNQDFIAIIKVSRYSQSYVLTMVVPLLLLKLLLFATFFIPAADAVNIRTRMFVAIFFSITALNFTVSNKLPASSYATGIEELLLTSYAIAALATPQAIVVGVLEVDAKNQQADIERKEAKAKQKLNLSSIMSAKRTPSSDVTQERVIPIGEDNRGNDGGSQTNNNGGGGGGGVMKASAFTDALSRALSAQYGALVGKPVQQVNFKYASKAGKIIDRSFYYTFFIVDLVCFSLFFSQGSITAN</sequence>
<dbReference type="Gene3D" id="1.20.58.390">
    <property type="entry name" value="Neurotransmitter-gated ion-channel transmembrane domain"/>
    <property type="match status" value="1"/>
</dbReference>
<evidence type="ECO:0000256" key="5">
    <source>
        <dbReference type="SAM" id="MobiDB-lite"/>
    </source>
</evidence>
<feature type="region of interest" description="Disordered" evidence="5">
    <location>
        <begin position="407"/>
        <end position="437"/>
    </location>
</feature>